<gene>
    <name evidence="2" type="ORF">LCMAC102_03490</name>
</gene>
<proteinExistence type="predicted"/>
<reference evidence="2" key="1">
    <citation type="journal article" date="2019" name="MBio">
        <title>Virus Genomes from Deep Sea Sediments Expand the Ocean Megavirome and Support Independent Origins of Viral Gigantism.</title>
        <authorList>
            <person name="Backstrom D."/>
            <person name="Yutin N."/>
            <person name="Jorgensen S.L."/>
            <person name="Dharamshi J."/>
            <person name="Homa F."/>
            <person name="Zaremba-Niedwiedzka K."/>
            <person name="Spang A."/>
            <person name="Wolf Y.I."/>
            <person name="Koonin E.V."/>
            <person name="Ettema T.J."/>
        </authorList>
    </citation>
    <scope>NUCLEOTIDE SEQUENCE</scope>
</reference>
<evidence type="ECO:0000313" key="2">
    <source>
        <dbReference type="EMBL" id="QBK86554.1"/>
    </source>
</evidence>
<feature type="transmembrane region" description="Helical" evidence="1">
    <location>
        <begin position="6"/>
        <end position="23"/>
    </location>
</feature>
<keyword evidence="1" id="KW-0472">Membrane</keyword>
<keyword evidence="1" id="KW-0812">Transmembrane</keyword>
<evidence type="ECO:0000256" key="1">
    <source>
        <dbReference type="SAM" id="Phobius"/>
    </source>
</evidence>
<protein>
    <submittedName>
        <fullName evidence="2">Uncharacterized protein</fullName>
    </submittedName>
</protein>
<dbReference type="EMBL" id="MK500334">
    <property type="protein sequence ID" value="QBK86554.1"/>
    <property type="molecule type" value="Genomic_DNA"/>
</dbReference>
<sequence length="200" mass="22901">MVDINILLVICVIVLVWWILLVHKKKSLDWISSPHSSGKYGKASPGGRLPDVIKEFGLPSVYDPTSGGVAIWDKETLQSRGSCFDRIEIRDEQIPHGNPANHIDFLYTWYYLDVPDNKIYDIIQLSTSISYDPLKKMIRARCHFMGANIVTIWLAKKMVDDNLSLKQAQEMYGPIIMSTVKDSDNYDSEAYDRIMKNLCR</sequence>
<keyword evidence="1" id="KW-1133">Transmembrane helix</keyword>
<accession>A0A481YVH4</accession>
<name>A0A481YVH4_9VIRU</name>
<organism evidence="2">
    <name type="scientific">Marseillevirus LCMAC102</name>
    <dbReference type="NCBI Taxonomy" id="2506603"/>
    <lineage>
        <taxon>Viruses</taxon>
        <taxon>Varidnaviria</taxon>
        <taxon>Bamfordvirae</taxon>
        <taxon>Nucleocytoviricota</taxon>
        <taxon>Megaviricetes</taxon>
        <taxon>Pimascovirales</taxon>
        <taxon>Pimascovirales incertae sedis</taxon>
        <taxon>Marseilleviridae</taxon>
    </lineage>
</organism>